<dbReference type="Gene3D" id="3.90.550.10">
    <property type="entry name" value="Spore Coat Polysaccharide Biosynthesis Protein SpsA, Chain A"/>
    <property type="match status" value="1"/>
</dbReference>
<evidence type="ECO:0000313" key="3">
    <source>
        <dbReference type="EMBL" id="SYX84498.1"/>
    </source>
</evidence>
<proteinExistence type="predicted"/>
<dbReference type="PROSITE" id="PS50005">
    <property type="entry name" value="TPR"/>
    <property type="match status" value="1"/>
</dbReference>
<name>A0A383RBX9_PAEAL</name>
<keyword evidence="3" id="KW-0808">Transferase</keyword>
<dbReference type="EMBL" id="LS992241">
    <property type="protein sequence ID" value="SYX84498.1"/>
    <property type="molecule type" value="Genomic_DNA"/>
</dbReference>
<keyword evidence="1" id="KW-0802">TPR repeat</keyword>
<dbReference type="AlphaFoldDB" id="A0A383RBX9"/>
<dbReference type="InterPro" id="IPR029044">
    <property type="entry name" value="Nucleotide-diphossugar_trans"/>
</dbReference>
<dbReference type="InterPro" id="IPR001173">
    <property type="entry name" value="Glyco_trans_2-like"/>
</dbReference>
<accession>A0A383RBX9</accession>
<dbReference type="Proteomes" id="UP000304148">
    <property type="component" value="Chromosome"/>
</dbReference>
<dbReference type="Gene3D" id="1.25.40.10">
    <property type="entry name" value="Tetratricopeptide repeat domain"/>
    <property type="match status" value="1"/>
</dbReference>
<gene>
    <name evidence="3" type="ORF">PBLR_12920</name>
</gene>
<evidence type="ECO:0000256" key="1">
    <source>
        <dbReference type="PROSITE-ProRule" id="PRU00339"/>
    </source>
</evidence>
<sequence length="382" mass="44045">MQSPTLSICMIARNEEDVIARCLQSIRPIADEIIVVDTGSTDRTIEICQEFGATVLRHEWQDHFSLARNYGLEQATGEWIMWMDADEEMDVDDRQTMKKLLPSLDKDIYSIHLVNYIGATVQANESFHIAHARLFRNHKGFKFQFSIHETLNVHEVLPDQDESQIATLPVKVYHYGYLNDVTYAKNKSERNITLLLKAIEAKEPNPWLEYHLASEYSRMKQYDFAFKYVNWAIVRFLSEGLTPPSLVYKLKYSILLETGSIEGAWPAIDKVLVLYPDYVDLHLYKGVILHQLGKHEQALETFDHCIALGDKQLNHLTLHGSATFHAYYYKGQCYEQLNQTQDAMSAYRSALNFYPEYEPANLALHQLLASHSDLHEQPSPIS</sequence>
<organism evidence="3 4">
    <name type="scientific">Paenibacillus alvei</name>
    <name type="common">Bacillus alvei</name>
    <dbReference type="NCBI Taxonomy" id="44250"/>
    <lineage>
        <taxon>Bacteria</taxon>
        <taxon>Bacillati</taxon>
        <taxon>Bacillota</taxon>
        <taxon>Bacilli</taxon>
        <taxon>Bacillales</taxon>
        <taxon>Paenibacillaceae</taxon>
        <taxon>Paenibacillus</taxon>
    </lineage>
</organism>
<dbReference type="PANTHER" id="PTHR43630:SF2">
    <property type="entry name" value="GLYCOSYLTRANSFERASE"/>
    <property type="match status" value="1"/>
</dbReference>
<feature type="repeat" description="TPR" evidence="1">
    <location>
        <begin position="324"/>
        <end position="357"/>
    </location>
</feature>
<protein>
    <submittedName>
        <fullName evidence="3">Glycosyl transferase</fullName>
    </submittedName>
</protein>
<reference evidence="4" key="1">
    <citation type="submission" date="2018-08" db="EMBL/GenBank/DDBJ databases">
        <authorList>
            <person name="Chevrot R."/>
        </authorList>
    </citation>
    <scope>NUCLEOTIDE SEQUENCE [LARGE SCALE GENOMIC DNA]</scope>
</reference>
<dbReference type="InterPro" id="IPR011990">
    <property type="entry name" value="TPR-like_helical_dom_sf"/>
</dbReference>
<dbReference type="Pfam" id="PF13432">
    <property type="entry name" value="TPR_16"/>
    <property type="match status" value="1"/>
</dbReference>
<dbReference type="SUPFAM" id="SSF48452">
    <property type="entry name" value="TPR-like"/>
    <property type="match status" value="1"/>
</dbReference>
<evidence type="ECO:0000259" key="2">
    <source>
        <dbReference type="Pfam" id="PF00535"/>
    </source>
</evidence>
<dbReference type="InterPro" id="IPR019734">
    <property type="entry name" value="TPR_rpt"/>
</dbReference>
<dbReference type="Pfam" id="PF13174">
    <property type="entry name" value="TPR_6"/>
    <property type="match status" value="1"/>
</dbReference>
<dbReference type="SMART" id="SM00028">
    <property type="entry name" value="TPR"/>
    <property type="match status" value="3"/>
</dbReference>
<dbReference type="GO" id="GO:0016740">
    <property type="term" value="F:transferase activity"/>
    <property type="evidence" value="ECO:0007669"/>
    <property type="project" value="UniProtKB-KW"/>
</dbReference>
<evidence type="ECO:0000313" key="4">
    <source>
        <dbReference type="Proteomes" id="UP000304148"/>
    </source>
</evidence>
<dbReference type="SUPFAM" id="SSF53448">
    <property type="entry name" value="Nucleotide-diphospho-sugar transferases"/>
    <property type="match status" value="1"/>
</dbReference>
<feature type="domain" description="Glycosyltransferase 2-like" evidence="2">
    <location>
        <begin position="7"/>
        <end position="129"/>
    </location>
</feature>
<dbReference type="CDD" id="cd02511">
    <property type="entry name" value="Beta4Glucosyltransferase"/>
    <property type="match status" value="1"/>
</dbReference>
<dbReference type="PANTHER" id="PTHR43630">
    <property type="entry name" value="POLY-BETA-1,6-N-ACETYL-D-GLUCOSAMINE SYNTHASE"/>
    <property type="match status" value="1"/>
</dbReference>
<dbReference type="Pfam" id="PF00535">
    <property type="entry name" value="Glycos_transf_2"/>
    <property type="match status" value="1"/>
</dbReference>